<organism evidence="1 2">
    <name type="scientific">Nocardiopsis changdeensis</name>
    <dbReference type="NCBI Taxonomy" id="2831969"/>
    <lineage>
        <taxon>Bacteria</taxon>
        <taxon>Bacillati</taxon>
        <taxon>Actinomycetota</taxon>
        <taxon>Actinomycetes</taxon>
        <taxon>Streptosporangiales</taxon>
        <taxon>Nocardiopsidaceae</taxon>
        <taxon>Nocardiopsis</taxon>
    </lineage>
</organism>
<dbReference type="RefSeq" id="WP_220561750.1">
    <property type="nucleotide sequence ID" value="NZ_CP074133.1"/>
</dbReference>
<protein>
    <recommendedName>
        <fullName evidence="3">Pilus assembly protein TadE</fullName>
    </recommendedName>
</protein>
<dbReference type="EMBL" id="CP074133">
    <property type="protein sequence ID" value="QUX20554.1"/>
    <property type="molecule type" value="Genomic_DNA"/>
</dbReference>
<accession>A0ABX8BE78</accession>
<name>A0ABX8BE78_9ACTN</name>
<keyword evidence="2" id="KW-1185">Reference proteome</keyword>
<evidence type="ECO:0000313" key="2">
    <source>
        <dbReference type="Proteomes" id="UP000676079"/>
    </source>
</evidence>
<evidence type="ECO:0000313" key="1">
    <source>
        <dbReference type="EMBL" id="QUX20554.1"/>
    </source>
</evidence>
<dbReference type="Proteomes" id="UP000676079">
    <property type="component" value="Chromosome"/>
</dbReference>
<reference evidence="1 2" key="1">
    <citation type="submission" date="2021-05" db="EMBL/GenBank/DDBJ databases">
        <title>Direct Submission.</title>
        <authorList>
            <person name="Li K."/>
            <person name="Gao J."/>
        </authorList>
    </citation>
    <scope>NUCLEOTIDE SEQUENCE [LARGE SCALE GENOMIC DNA]</scope>
    <source>
        <strain evidence="1 2">Mg02</strain>
    </source>
</reference>
<evidence type="ECO:0008006" key="3">
    <source>
        <dbReference type="Google" id="ProtNLM"/>
    </source>
</evidence>
<gene>
    <name evidence="1" type="ORF">KGD84_18775</name>
</gene>
<proteinExistence type="predicted"/>
<sequence>MSGGSPTAFVLAIATTLLACLALAHDGARLLHAKTRTTALAHEAARTGAQHLDTARLREGAVALDPRAATAAAQAHAIAAGANAEVQVEGETVTVTVTTVRQPTVWGGLGEVEIASRATATAHTP</sequence>